<sequence>MSTIDDILDNHLELRTAVNDEMKKLGGESDGSKVKENEFRVIVKDPTVSKTEFEDIIYIKGHRFVRRSSIGSNPVCETCTYSIWRMIQNYYRCVSCGYKCHSSCTSNVPRTCVSFEVGKKDFELIMKICPESSLSDQAFTCFDCKKQIAFGEDALNEAKLCDYTGKYYCPTCHWDDEMPIPARLVLNLDHKKRKVCRSSKEILRLTQNKPLIRLADFNQTAFKYLDIMKCLEKVRLDVVAMGKYFKVCSNKSCVNMLKELQTFSYFLEGKDLFSTNELFEALNGDLVDGLMKSLDKFRKHIENDCDMCKLNASNCSGCSTDQLIYAFDDEVHECQKCSTSYHHKCVKDENQCPRCIRLQSNNNVISLS</sequence>
<name>A0AC35TVW7_9BILA</name>
<proteinExistence type="predicted"/>
<reference evidence="2" key="1">
    <citation type="submission" date="2016-11" db="UniProtKB">
        <authorList>
            <consortium name="WormBaseParasite"/>
        </authorList>
    </citation>
    <scope>IDENTIFICATION</scope>
    <source>
        <strain evidence="2">KR3021</strain>
    </source>
</reference>
<dbReference type="WBParaSite" id="RSKR_0000517200.1">
    <property type="protein sequence ID" value="RSKR_0000517200.1"/>
    <property type="gene ID" value="RSKR_0000517200"/>
</dbReference>
<accession>A0AC35TVW7</accession>
<organism evidence="1 2">
    <name type="scientific">Rhabditophanes sp. KR3021</name>
    <dbReference type="NCBI Taxonomy" id="114890"/>
    <lineage>
        <taxon>Eukaryota</taxon>
        <taxon>Metazoa</taxon>
        <taxon>Ecdysozoa</taxon>
        <taxon>Nematoda</taxon>
        <taxon>Chromadorea</taxon>
        <taxon>Rhabditida</taxon>
        <taxon>Tylenchina</taxon>
        <taxon>Panagrolaimomorpha</taxon>
        <taxon>Strongyloidoidea</taxon>
        <taxon>Alloionematidae</taxon>
        <taxon>Rhabditophanes</taxon>
    </lineage>
</organism>
<evidence type="ECO:0000313" key="2">
    <source>
        <dbReference type="WBParaSite" id="RSKR_0000517200.1"/>
    </source>
</evidence>
<evidence type="ECO:0000313" key="1">
    <source>
        <dbReference type="Proteomes" id="UP000095286"/>
    </source>
</evidence>
<protein>
    <submittedName>
        <fullName evidence="2">Phorbol-ester/DAG-type domain-containing protein</fullName>
    </submittedName>
</protein>
<dbReference type="Proteomes" id="UP000095286">
    <property type="component" value="Unplaced"/>
</dbReference>